<evidence type="ECO:0000256" key="3">
    <source>
        <dbReference type="ARBA" id="ARBA00023015"/>
    </source>
</evidence>
<dbReference type="InterPro" id="IPR033140">
    <property type="entry name" value="Lipase_GDXG_put_SER_AS"/>
</dbReference>
<feature type="compositionally biased region" description="Polar residues" evidence="8">
    <location>
        <begin position="182"/>
        <end position="192"/>
    </location>
</feature>
<evidence type="ECO:0000256" key="2">
    <source>
        <dbReference type="ARBA" id="ARBA00022833"/>
    </source>
</evidence>
<keyword evidence="5" id="KW-0804">Transcription</keyword>
<dbReference type="OrthoDB" id="2154091at2759"/>
<dbReference type="Proteomes" id="UP000258309">
    <property type="component" value="Unassembled WGS sequence"/>
</dbReference>
<dbReference type="SMART" id="SM00906">
    <property type="entry name" value="Fungal_trans"/>
    <property type="match status" value="1"/>
</dbReference>
<dbReference type="InterPro" id="IPR051615">
    <property type="entry name" value="Transcr_Regulatory_Elem"/>
</dbReference>
<dbReference type="CDD" id="cd12148">
    <property type="entry name" value="fungal_TF_MHR"/>
    <property type="match status" value="1"/>
</dbReference>
<dbReference type="GO" id="GO:0006351">
    <property type="term" value="P:DNA-templated transcription"/>
    <property type="evidence" value="ECO:0007669"/>
    <property type="project" value="InterPro"/>
</dbReference>
<feature type="domain" description="Xylanolytic transcriptional activator regulatory" evidence="9">
    <location>
        <begin position="401"/>
        <end position="478"/>
    </location>
</feature>
<dbReference type="PANTHER" id="PTHR31313:SF77">
    <property type="entry name" value="ZN(II)2CYS6 TRANSCRIPTION FACTOR (EUROFUNG)"/>
    <property type="match status" value="1"/>
</dbReference>
<dbReference type="GO" id="GO:0003677">
    <property type="term" value="F:DNA binding"/>
    <property type="evidence" value="ECO:0007669"/>
    <property type="project" value="UniProtKB-KW"/>
</dbReference>
<organism evidence="10 11">
    <name type="scientific">Scytalidium lignicola</name>
    <name type="common">Hyphomycete</name>
    <dbReference type="NCBI Taxonomy" id="5539"/>
    <lineage>
        <taxon>Eukaryota</taxon>
        <taxon>Fungi</taxon>
        <taxon>Dikarya</taxon>
        <taxon>Ascomycota</taxon>
        <taxon>Pezizomycotina</taxon>
        <taxon>Leotiomycetes</taxon>
        <taxon>Leotiomycetes incertae sedis</taxon>
        <taxon>Scytalidium</taxon>
    </lineage>
</organism>
<evidence type="ECO:0000256" key="4">
    <source>
        <dbReference type="ARBA" id="ARBA00023125"/>
    </source>
</evidence>
<feature type="compositionally biased region" description="Polar residues" evidence="8">
    <location>
        <begin position="162"/>
        <end position="172"/>
    </location>
</feature>
<feature type="non-terminal residue" evidence="10">
    <location>
        <position position="1"/>
    </location>
</feature>
<dbReference type="PROSITE" id="PS01174">
    <property type="entry name" value="LIPASE_GDXG_SER"/>
    <property type="match status" value="1"/>
</dbReference>
<feature type="region of interest" description="Disordered" evidence="8">
    <location>
        <begin position="654"/>
        <end position="676"/>
    </location>
</feature>
<evidence type="ECO:0000313" key="11">
    <source>
        <dbReference type="Proteomes" id="UP000258309"/>
    </source>
</evidence>
<keyword evidence="6" id="KW-0539">Nucleus</keyword>
<feature type="non-terminal residue" evidence="10">
    <location>
        <position position="1091"/>
    </location>
</feature>
<dbReference type="EMBL" id="NCSJ02000057">
    <property type="protein sequence ID" value="RFU32302.1"/>
    <property type="molecule type" value="Genomic_DNA"/>
</dbReference>
<name>A0A3E2HGL3_SCYLI</name>
<evidence type="ECO:0000259" key="9">
    <source>
        <dbReference type="SMART" id="SM00906"/>
    </source>
</evidence>
<reference evidence="10 11" key="1">
    <citation type="submission" date="2018-05" db="EMBL/GenBank/DDBJ databases">
        <title>Draft genome sequence of Scytalidium lignicola DSM 105466, a ubiquitous saprotrophic fungus.</title>
        <authorList>
            <person name="Buettner E."/>
            <person name="Gebauer A.M."/>
            <person name="Hofrichter M."/>
            <person name="Liers C."/>
            <person name="Kellner H."/>
        </authorList>
    </citation>
    <scope>NUCLEOTIDE SEQUENCE [LARGE SCALE GENOMIC DNA]</scope>
    <source>
        <strain evidence="10 11">DSM 105466</strain>
    </source>
</reference>
<dbReference type="Gene3D" id="3.40.50.1820">
    <property type="entry name" value="alpha/beta hydrolase"/>
    <property type="match status" value="1"/>
</dbReference>
<accession>A0A3E2HGL3</accession>
<proteinExistence type="predicted"/>
<keyword evidence="1" id="KW-0479">Metal-binding</keyword>
<feature type="region of interest" description="Disordered" evidence="8">
    <location>
        <begin position="133"/>
        <end position="220"/>
    </location>
</feature>
<evidence type="ECO:0000256" key="8">
    <source>
        <dbReference type="SAM" id="MobiDB-lite"/>
    </source>
</evidence>
<keyword evidence="11" id="KW-1185">Reference proteome</keyword>
<dbReference type="Pfam" id="PF04082">
    <property type="entry name" value="Fungal_trans"/>
    <property type="match status" value="1"/>
</dbReference>
<dbReference type="InterPro" id="IPR013094">
    <property type="entry name" value="AB_hydrolase_3"/>
</dbReference>
<evidence type="ECO:0000256" key="7">
    <source>
        <dbReference type="PROSITE-ProRule" id="PRU10038"/>
    </source>
</evidence>
<protein>
    <recommendedName>
        <fullName evidence="9">Xylanolytic transcriptional activator regulatory domain-containing protein</fullName>
    </recommendedName>
</protein>
<sequence length="1091" mass="120846">MRDDKRKLSRKKNIQPLKDRIVYLESVLRSHGIDFLPDPATDEQPTSLDLHQEHQKKFPETEAANYVDPPVDGHQDRWSPVDGAAQVNSNREYHGWMDSVGDFNGEYSSMGTLLGPPASNWDPILYTDQENARGSQNLQSTPQGLSGGGGTSNSSASPADYISTTARASNTGHESEALPLGKNQQTSSSTKWRAQLPRLDSQLPSAYPTRHPESEAQNGDDEVIDQLSARMGAFKIAEDGQLRYFGATSNLHIVHNGISSLARAPSRSIRVEGQKALSRAGIDQVFSLEVERYLEELYFKWEDPAIHVVDEEMYFLEKEKYDAGTDGSPFYSETLKNAICAVGANLNPRTDLNLPFDAAEYFNSRAKALLNVEMDSPSVATVQALVIMSAIEAAFTRDARGWLYSGMAVRLSADLGLHLDLSNSVEDGIMTAKDLDVRQTTFWGVFVHDSMWSLYVGRPWGITIRDISIPRPTDKPESLATKQRLWYSEPRGLKPVTENSSSTICDPIDACADANVSLCLMMRQLSHIVYSGRVLSNDSLQKFATDMRLEFKRWQEELPRELVVDMSQENKFYLPHVLQLHNIGADAANALEDLQFCCQALGEIGKCYRNATRALEVIICIKSDWFRKASRSSKFKRLNPIVAERGNLDISPRKRRVTEDQIEEQERLAQTSLSVGTSASTPAAQLGTVGQQNLGESQDGIEHIQDANGIPRGESLSPKFTLDDVYASEREFYGLGSYGVSSWFGVLNPTSQERIRTSTMPTPPNTTSTSTPTPTHLKLITTSPLRFFFFLYDALTLLVLTLADWIFRPYASRAVSFRTAIARCFIGSLCANFWDLQFKARPGIRAEDYAWAGVGGVPVVIVPPRADLATARKGSDGGKDALVMLYSHGGGYITGEPLQWLESYQRWVKRSEEMGLQLIVVAVKYRLSTDFKFPACRDDFYTVYNGLLKDYNISPQNIIFAGDSAGGGLAAMTALHARKSGISLPSAMVLISPWLDLTLSKTLNSPAMSTDFLINFRDANPGIVEQLLTEGMSPGDPLVSPVFDDLTNLPPQLIIAGTAEVLLSDSEEWVARSRMAGNKVHYLKGWGEMHT</sequence>
<dbReference type="PANTHER" id="PTHR31313">
    <property type="entry name" value="TY1 ENHANCER ACTIVATOR"/>
    <property type="match status" value="1"/>
</dbReference>
<evidence type="ECO:0000256" key="5">
    <source>
        <dbReference type="ARBA" id="ARBA00023163"/>
    </source>
</evidence>
<dbReference type="InterPro" id="IPR007219">
    <property type="entry name" value="XnlR_reg_dom"/>
</dbReference>
<feature type="region of interest" description="Disordered" evidence="8">
    <location>
        <begin position="755"/>
        <end position="775"/>
    </location>
</feature>
<dbReference type="AlphaFoldDB" id="A0A3E2HGL3"/>
<evidence type="ECO:0000313" key="10">
    <source>
        <dbReference type="EMBL" id="RFU32302.1"/>
    </source>
</evidence>
<dbReference type="GO" id="GO:0008270">
    <property type="term" value="F:zinc ion binding"/>
    <property type="evidence" value="ECO:0007669"/>
    <property type="project" value="InterPro"/>
</dbReference>
<dbReference type="STRING" id="5539.A0A3E2HGL3"/>
<keyword evidence="3" id="KW-0805">Transcription regulation</keyword>
<dbReference type="InterPro" id="IPR029058">
    <property type="entry name" value="AB_hydrolase_fold"/>
</dbReference>
<feature type="active site" evidence="7">
    <location>
        <position position="964"/>
    </location>
</feature>
<evidence type="ECO:0000256" key="1">
    <source>
        <dbReference type="ARBA" id="ARBA00022723"/>
    </source>
</evidence>
<keyword evidence="2" id="KW-0862">Zinc</keyword>
<dbReference type="Pfam" id="PF07859">
    <property type="entry name" value="Abhydrolase_3"/>
    <property type="match status" value="1"/>
</dbReference>
<comment type="caution">
    <text evidence="10">The sequence shown here is derived from an EMBL/GenBank/DDBJ whole genome shotgun (WGS) entry which is preliminary data.</text>
</comment>
<feature type="compositionally biased region" description="Low complexity" evidence="8">
    <location>
        <begin position="757"/>
        <end position="775"/>
    </location>
</feature>
<gene>
    <name evidence="10" type="ORF">B7463_g4018</name>
</gene>
<dbReference type="SUPFAM" id="SSF53474">
    <property type="entry name" value="alpha/beta-Hydrolases"/>
    <property type="match status" value="1"/>
</dbReference>
<keyword evidence="4" id="KW-0238">DNA-binding</keyword>
<evidence type="ECO:0000256" key="6">
    <source>
        <dbReference type="ARBA" id="ARBA00023242"/>
    </source>
</evidence>
<dbReference type="GO" id="GO:0016787">
    <property type="term" value="F:hydrolase activity"/>
    <property type="evidence" value="ECO:0007669"/>
    <property type="project" value="InterPro"/>
</dbReference>